<evidence type="ECO:0000313" key="1">
    <source>
        <dbReference type="EMBL" id="PIC41185.1"/>
    </source>
</evidence>
<accession>A0A2G5UNN0</accession>
<comment type="caution">
    <text evidence="1">The sequence shown here is derived from an EMBL/GenBank/DDBJ whole genome shotgun (WGS) entry which is preliminary data.</text>
</comment>
<gene>
    <name evidence="1" type="primary">Cnig_chr_III.g8692</name>
    <name evidence="1" type="ORF">B9Z55_008692</name>
</gene>
<sequence length="123" mass="14299">MGQVFFSPEDSLVLFFFLRESLTKKRLRSERWKNRRKKSVFSLKRSCFRVLQEHLGVSSNFHGSNNFHDSQLPGLVRYGSMDTGTGAAWCFQDFDFPYFNFQDTQGLRDSGKKAGIVWDSVIE</sequence>
<protein>
    <submittedName>
        <fullName evidence="1">Uncharacterized protein</fullName>
    </submittedName>
</protein>
<dbReference type="AlphaFoldDB" id="A0A2G5UNN0"/>
<dbReference type="EMBL" id="PDUG01000003">
    <property type="protein sequence ID" value="PIC41185.1"/>
    <property type="molecule type" value="Genomic_DNA"/>
</dbReference>
<keyword evidence="2" id="KW-1185">Reference proteome</keyword>
<name>A0A2G5UNN0_9PELO</name>
<organism evidence="1 2">
    <name type="scientific">Caenorhabditis nigoni</name>
    <dbReference type="NCBI Taxonomy" id="1611254"/>
    <lineage>
        <taxon>Eukaryota</taxon>
        <taxon>Metazoa</taxon>
        <taxon>Ecdysozoa</taxon>
        <taxon>Nematoda</taxon>
        <taxon>Chromadorea</taxon>
        <taxon>Rhabditida</taxon>
        <taxon>Rhabditina</taxon>
        <taxon>Rhabditomorpha</taxon>
        <taxon>Rhabditoidea</taxon>
        <taxon>Rhabditidae</taxon>
        <taxon>Peloderinae</taxon>
        <taxon>Caenorhabditis</taxon>
    </lineage>
</organism>
<reference evidence="2" key="1">
    <citation type="submission" date="2017-10" db="EMBL/GenBank/DDBJ databases">
        <title>Rapid genome shrinkage in a self-fertile nematode reveals novel sperm competition proteins.</title>
        <authorList>
            <person name="Yin D."/>
            <person name="Schwarz E.M."/>
            <person name="Thomas C.G."/>
            <person name="Felde R.L."/>
            <person name="Korf I.F."/>
            <person name="Cutter A.D."/>
            <person name="Schartner C.M."/>
            <person name="Ralston E.J."/>
            <person name="Meyer B.J."/>
            <person name="Haag E.S."/>
        </authorList>
    </citation>
    <scope>NUCLEOTIDE SEQUENCE [LARGE SCALE GENOMIC DNA]</scope>
    <source>
        <strain evidence="2">JU1422</strain>
    </source>
</reference>
<evidence type="ECO:0000313" key="2">
    <source>
        <dbReference type="Proteomes" id="UP000230233"/>
    </source>
</evidence>
<dbReference type="Proteomes" id="UP000230233">
    <property type="component" value="Chromosome III"/>
</dbReference>
<proteinExistence type="predicted"/>